<gene>
    <name evidence="1" type="ORF">GQ43DRAFT_133224</name>
</gene>
<proteinExistence type="predicted"/>
<evidence type="ECO:0000313" key="1">
    <source>
        <dbReference type="EMBL" id="KAF2199040.1"/>
    </source>
</evidence>
<dbReference type="AlphaFoldDB" id="A0A9P4MWK1"/>
<dbReference type="Proteomes" id="UP000799536">
    <property type="component" value="Unassembled WGS sequence"/>
</dbReference>
<comment type="caution">
    <text evidence="1">The sequence shown here is derived from an EMBL/GenBank/DDBJ whole genome shotgun (WGS) entry which is preliminary data.</text>
</comment>
<evidence type="ECO:0000313" key="2">
    <source>
        <dbReference type="Proteomes" id="UP000799536"/>
    </source>
</evidence>
<protein>
    <submittedName>
        <fullName evidence="1">Uncharacterized protein</fullName>
    </submittedName>
</protein>
<reference evidence="1" key="1">
    <citation type="journal article" date="2020" name="Stud. Mycol.">
        <title>101 Dothideomycetes genomes: a test case for predicting lifestyles and emergence of pathogens.</title>
        <authorList>
            <person name="Haridas S."/>
            <person name="Albert R."/>
            <person name="Binder M."/>
            <person name="Bloem J."/>
            <person name="Labutti K."/>
            <person name="Salamov A."/>
            <person name="Andreopoulos B."/>
            <person name="Baker S."/>
            <person name="Barry K."/>
            <person name="Bills G."/>
            <person name="Bluhm B."/>
            <person name="Cannon C."/>
            <person name="Castanera R."/>
            <person name="Culley D."/>
            <person name="Daum C."/>
            <person name="Ezra D."/>
            <person name="Gonzalez J."/>
            <person name="Henrissat B."/>
            <person name="Kuo A."/>
            <person name="Liang C."/>
            <person name="Lipzen A."/>
            <person name="Lutzoni F."/>
            <person name="Magnuson J."/>
            <person name="Mondo S."/>
            <person name="Nolan M."/>
            <person name="Ohm R."/>
            <person name="Pangilinan J."/>
            <person name="Park H.-J."/>
            <person name="Ramirez L."/>
            <person name="Alfaro M."/>
            <person name="Sun H."/>
            <person name="Tritt A."/>
            <person name="Yoshinaga Y."/>
            <person name="Zwiers L.-H."/>
            <person name="Turgeon B."/>
            <person name="Goodwin S."/>
            <person name="Spatafora J."/>
            <person name="Crous P."/>
            <person name="Grigoriev I."/>
        </authorList>
    </citation>
    <scope>NUCLEOTIDE SEQUENCE</scope>
    <source>
        <strain evidence="1">ATCC 74209</strain>
    </source>
</reference>
<accession>A0A9P4MWK1</accession>
<dbReference type="EMBL" id="ML994100">
    <property type="protein sequence ID" value="KAF2199040.1"/>
    <property type="molecule type" value="Genomic_DNA"/>
</dbReference>
<keyword evidence="2" id="KW-1185">Reference proteome</keyword>
<organism evidence="1 2">
    <name type="scientific">Delitschia confertaspora ATCC 74209</name>
    <dbReference type="NCBI Taxonomy" id="1513339"/>
    <lineage>
        <taxon>Eukaryota</taxon>
        <taxon>Fungi</taxon>
        <taxon>Dikarya</taxon>
        <taxon>Ascomycota</taxon>
        <taxon>Pezizomycotina</taxon>
        <taxon>Dothideomycetes</taxon>
        <taxon>Pleosporomycetidae</taxon>
        <taxon>Pleosporales</taxon>
        <taxon>Delitschiaceae</taxon>
        <taxon>Delitschia</taxon>
    </lineage>
</organism>
<sequence length="139" mass="15108">MIWMCSAVRRSWTVYITMHVWSLSLECERISSHGLPGFNILRMEQPVAQTGSQTLVSVLPSTGNYYSPPVASFSPQHECTSNATICAAANPSISLSNPFTPDLRLGCSAFNTGCAGRHQKTLLSSLDTLYQTPLAVIDV</sequence>
<name>A0A9P4MWK1_9PLEO</name>